<dbReference type="GO" id="GO:0042720">
    <property type="term" value="C:mitochondrial inner membrane peptidase complex"/>
    <property type="evidence" value="ECO:0007669"/>
    <property type="project" value="InterPro"/>
</dbReference>
<sequence>MTPPCHSFAASELPLKTQQDARGRRRKLDGGAPLDLSACQLLQMLQYKCELPVRDGPVQCFAVQRLFRKCKDNKSTFMVETTAWEAKPGWDNGPSKPGDDAAEPAKPYQWSSNWHDVDEAPS</sequence>
<protein>
    <recommendedName>
        <fullName evidence="4">Mitochondrial export protein Som1</fullName>
    </recommendedName>
</protein>
<dbReference type="Proteomes" id="UP000557566">
    <property type="component" value="Unassembled WGS sequence"/>
</dbReference>
<dbReference type="InterPro" id="IPR024645">
    <property type="entry name" value="Mitochondr_Som1"/>
</dbReference>
<reference evidence="2 3" key="1">
    <citation type="journal article" date="2020" name="Genome Biol. Evol.">
        <title>A new high-quality draft genome assembly of the Chinese cordyceps Ophiocordyceps sinensis.</title>
        <authorList>
            <person name="Shu R."/>
            <person name="Zhang J."/>
            <person name="Meng Q."/>
            <person name="Zhang H."/>
            <person name="Zhou G."/>
            <person name="Li M."/>
            <person name="Wu P."/>
            <person name="Zhao Y."/>
            <person name="Chen C."/>
            <person name="Qin Q."/>
        </authorList>
    </citation>
    <scope>NUCLEOTIDE SEQUENCE [LARGE SCALE GENOMIC DNA]</scope>
    <source>
        <strain evidence="2 3">IOZ07</strain>
    </source>
</reference>
<name>A0A8H4LRX8_9HYPO</name>
<feature type="region of interest" description="Disordered" evidence="1">
    <location>
        <begin position="1"/>
        <end position="31"/>
    </location>
</feature>
<gene>
    <name evidence="2" type="ORF">G6O67_008651</name>
</gene>
<organism evidence="2 3">
    <name type="scientific">Ophiocordyceps sinensis</name>
    <dbReference type="NCBI Taxonomy" id="72228"/>
    <lineage>
        <taxon>Eukaryota</taxon>
        <taxon>Fungi</taxon>
        <taxon>Dikarya</taxon>
        <taxon>Ascomycota</taxon>
        <taxon>Pezizomycotina</taxon>
        <taxon>Sordariomycetes</taxon>
        <taxon>Hypocreomycetidae</taxon>
        <taxon>Hypocreales</taxon>
        <taxon>Ophiocordycipitaceae</taxon>
        <taxon>Ophiocordyceps</taxon>
    </lineage>
</organism>
<dbReference type="AlphaFoldDB" id="A0A8H4LRX8"/>
<comment type="caution">
    <text evidence="2">The sequence shown here is derived from an EMBL/GenBank/DDBJ whole genome shotgun (WGS) entry which is preliminary data.</text>
</comment>
<evidence type="ECO:0008006" key="4">
    <source>
        <dbReference type="Google" id="ProtNLM"/>
    </source>
</evidence>
<evidence type="ECO:0000256" key="1">
    <source>
        <dbReference type="SAM" id="MobiDB-lite"/>
    </source>
</evidence>
<proteinExistence type="predicted"/>
<dbReference type="EMBL" id="JAAVMX010000012">
    <property type="protein sequence ID" value="KAF4504031.1"/>
    <property type="molecule type" value="Genomic_DNA"/>
</dbReference>
<evidence type="ECO:0000313" key="3">
    <source>
        <dbReference type="Proteomes" id="UP000557566"/>
    </source>
</evidence>
<dbReference type="Pfam" id="PF11093">
    <property type="entry name" value="Mitochondr_Som1"/>
    <property type="match status" value="1"/>
</dbReference>
<evidence type="ECO:0000313" key="2">
    <source>
        <dbReference type="EMBL" id="KAF4504031.1"/>
    </source>
</evidence>
<accession>A0A8H4LRX8</accession>
<dbReference type="OrthoDB" id="3983163at2759"/>
<feature type="region of interest" description="Disordered" evidence="1">
    <location>
        <begin position="86"/>
        <end position="122"/>
    </location>
</feature>
<keyword evidence="3" id="KW-1185">Reference proteome</keyword>